<gene>
    <name evidence="2" type="ORF">AUEXF2481DRAFT_217861</name>
</gene>
<organism evidence="2 3">
    <name type="scientific">Aureobasidium subglaciale (strain EXF-2481)</name>
    <name type="common">Aureobasidium pullulans var. subglaciale</name>
    <dbReference type="NCBI Taxonomy" id="1043005"/>
    <lineage>
        <taxon>Eukaryota</taxon>
        <taxon>Fungi</taxon>
        <taxon>Dikarya</taxon>
        <taxon>Ascomycota</taxon>
        <taxon>Pezizomycotina</taxon>
        <taxon>Dothideomycetes</taxon>
        <taxon>Dothideomycetidae</taxon>
        <taxon>Dothideales</taxon>
        <taxon>Saccotheciaceae</taxon>
        <taxon>Aureobasidium</taxon>
    </lineage>
</organism>
<name>A0A074Z9A1_AURSE</name>
<dbReference type="HOGENOM" id="CLU_2096420_0_0_1"/>
<sequence>MQFTTLVALLASGVAVNAMPGGGGDGHGWSKTTSSCITKSTCSNTVYPWTSVYSKPETYVSTYVTSYPATTTATVPSTYTTTEISSQTGKSTTTGYSTYTESNVYSTYTTVSVLHI</sequence>
<dbReference type="RefSeq" id="XP_013344001.1">
    <property type="nucleotide sequence ID" value="XM_013488547.1"/>
</dbReference>
<feature type="chain" id="PRO_5001703880" evidence="1">
    <location>
        <begin position="19"/>
        <end position="116"/>
    </location>
</feature>
<evidence type="ECO:0000313" key="3">
    <source>
        <dbReference type="Proteomes" id="UP000030641"/>
    </source>
</evidence>
<dbReference type="EMBL" id="KL584759">
    <property type="protein sequence ID" value="KEQ95411.1"/>
    <property type="molecule type" value="Genomic_DNA"/>
</dbReference>
<protein>
    <submittedName>
        <fullName evidence="2">Uncharacterized protein</fullName>
    </submittedName>
</protein>
<evidence type="ECO:0000256" key="1">
    <source>
        <dbReference type="SAM" id="SignalP"/>
    </source>
</evidence>
<proteinExistence type="predicted"/>
<reference evidence="2 3" key="1">
    <citation type="journal article" date="2014" name="BMC Genomics">
        <title>Genome sequencing of four Aureobasidium pullulans varieties: biotechnological potential, stress tolerance, and description of new species.</title>
        <authorList>
            <person name="Gostin Ar C."/>
            <person name="Ohm R.A."/>
            <person name="Kogej T."/>
            <person name="Sonjak S."/>
            <person name="Turk M."/>
            <person name="Zajc J."/>
            <person name="Zalar P."/>
            <person name="Grube M."/>
            <person name="Sun H."/>
            <person name="Han J."/>
            <person name="Sharma A."/>
            <person name="Chiniquy J."/>
            <person name="Ngan C.Y."/>
            <person name="Lipzen A."/>
            <person name="Barry K."/>
            <person name="Grigoriev I.V."/>
            <person name="Gunde-Cimerman N."/>
        </authorList>
    </citation>
    <scope>NUCLEOTIDE SEQUENCE [LARGE SCALE GENOMIC DNA]</scope>
    <source>
        <strain evidence="2 3">EXF-2481</strain>
    </source>
</reference>
<dbReference type="AlphaFoldDB" id="A0A074Z9A1"/>
<keyword evidence="3" id="KW-1185">Reference proteome</keyword>
<dbReference type="GeneID" id="25362591"/>
<evidence type="ECO:0000313" key="2">
    <source>
        <dbReference type="EMBL" id="KEQ95411.1"/>
    </source>
</evidence>
<feature type="signal peptide" evidence="1">
    <location>
        <begin position="1"/>
        <end position="18"/>
    </location>
</feature>
<dbReference type="InParanoid" id="A0A074Z9A1"/>
<accession>A0A074Z9A1</accession>
<keyword evidence="1" id="KW-0732">Signal</keyword>
<dbReference type="Proteomes" id="UP000030641">
    <property type="component" value="Unassembled WGS sequence"/>
</dbReference>